<comment type="similarity">
    <text evidence="2">Belongs to the SNF2/RAD54 helicase family.</text>
</comment>
<dbReference type="EMBL" id="BQMJ01000018">
    <property type="protein sequence ID" value="GJQ10736.1"/>
    <property type="molecule type" value="Genomic_DNA"/>
</dbReference>
<feature type="region of interest" description="Disordered" evidence="9">
    <location>
        <begin position="1"/>
        <end position="27"/>
    </location>
</feature>
<evidence type="ECO:0000313" key="13">
    <source>
        <dbReference type="Proteomes" id="UP001061958"/>
    </source>
</evidence>
<organism evidence="12 13">
    <name type="scientific">Galdieria partita</name>
    <dbReference type="NCBI Taxonomy" id="83374"/>
    <lineage>
        <taxon>Eukaryota</taxon>
        <taxon>Rhodophyta</taxon>
        <taxon>Bangiophyceae</taxon>
        <taxon>Galdieriales</taxon>
        <taxon>Galdieriaceae</taxon>
        <taxon>Galdieria</taxon>
    </lineage>
</organism>
<accession>A0A9C7UPM2</accession>
<dbReference type="InterPro" id="IPR000330">
    <property type="entry name" value="SNF2_N"/>
</dbReference>
<sequence>MNANEANSALKLSGKGADSRAQQAPLSQEHTHCTTVWKKEEFRLTFKKLGDYDIYLSSDASDEETGLKENIDKVVENPTSPEVTRNSSGCYSRPKKRSRTVRFKKNSNSGNDFIAKMKNMAVVTQERWAAFQARTNRLKETEKAVETNFSNVVLLNRDRLEGEEPLYLEQELVKKLKPHQVQGVLFLWHSIVDDGRAGCLLADSMGLGKTLQAIVFMYLFQKRFPGSKALIVAPNGVHFSWEKEFQKLPNCTYLYTIDSLSKKCLAIISRWHECGGILLVNYEKFVSLCRRGFYLSSSKSPSRNHPASWILDCDLCVLDEGHKLRSFDSQTSRAFYLLSTLKRIVLTGYPLQNNLAEYWSMMNFCCPGFLGSFAHFRELYVSPIRRGQREKSSKAEIAYAKRRCWYLHEVLKPLIIRRNENVLAASIPPKYEYTLFVPLTGLQRHLYLETLKGMNFLSGKQRMSHFLAIYILCLVCSIPGVLRTYLEQKYNDWDESQMRNPEDWFDAPDFLPLKKTLGATTNKEYLQTLYSVLSFPVNELVSLPLENFERDPFQSFKLLVLLELVSHSLEMNEKMIIFTRSIPLLENIVNFLNCYISSSRDSVHIDSFHGRTPVYRRKQLIDQFNLPDSPLKVLVLSTGTGGEGISLVAASRVVIFDCSWNPSHDMQAACRAYRYGQAKPVYVYRLVTKNTVEEKMYCLGRNKTELSRWVVENDTREEIVIPELSWRHLNQTRDLVSYVQYPFVADPAILKEDTLMNALAKSQVGNSYPFLMGFFNKKKKMEEIDCYGMGPEYYMIHSICRCESRKLDEVCLDSLEERTLARKEFTNDLKKILHRFKIVQNVGESSSSGL</sequence>
<dbReference type="InterPro" id="IPR049730">
    <property type="entry name" value="SNF2/RAD54-like_C"/>
</dbReference>
<evidence type="ECO:0000256" key="7">
    <source>
        <dbReference type="ARBA" id="ARBA00023125"/>
    </source>
</evidence>
<keyword evidence="6" id="KW-0067">ATP-binding</keyword>
<dbReference type="GO" id="GO:0003677">
    <property type="term" value="F:DNA binding"/>
    <property type="evidence" value="ECO:0007669"/>
    <property type="project" value="UniProtKB-KW"/>
</dbReference>
<dbReference type="Pfam" id="PF00176">
    <property type="entry name" value="SNF2-rel_dom"/>
    <property type="match status" value="1"/>
</dbReference>
<dbReference type="InterPro" id="IPR038718">
    <property type="entry name" value="SNF2-like_sf"/>
</dbReference>
<reference evidence="12" key="1">
    <citation type="journal article" date="2022" name="Proc. Natl. Acad. Sci. U.S.A.">
        <title>Life cycle and functional genomics of the unicellular red alga Galdieria for elucidating algal and plant evolution and industrial use.</title>
        <authorList>
            <person name="Hirooka S."/>
            <person name="Itabashi T."/>
            <person name="Ichinose T.M."/>
            <person name="Onuma R."/>
            <person name="Fujiwara T."/>
            <person name="Yamashita S."/>
            <person name="Jong L.W."/>
            <person name="Tomita R."/>
            <person name="Iwane A.H."/>
            <person name="Miyagishima S.Y."/>
        </authorList>
    </citation>
    <scope>NUCLEOTIDE SEQUENCE</scope>
    <source>
        <strain evidence="12">NBRC 102759</strain>
    </source>
</reference>
<reference evidence="12" key="2">
    <citation type="submission" date="2022-01" db="EMBL/GenBank/DDBJ databases">
        <authorList>
            <person name="Hirooka S."/>
            <person name="Miyagishima S.Y."/>
        </authorList>
    </citation>
    <scope>NUCLEOTIDE SEQUENCE</scope>
    <source>
        <strain evidence="12">NBRC 102759</strain>
    </source>
</reference>
<proteinExistence type="inferred from homology"/>
<evidence type="ECO:0000256" key="6">
    <source>
        <dbReference type="ARBA" id="ARBA00022840"/>
    </source>
</evidence>
<dbReference type="Gene3D" id="3.40.50.300">
    <property type="entry name" value="P-loop containing nucleotide triphosphate hydrolases"/>
    <property type="match status" value="1"/>
</dbReference>
<dbReference type="SMART" id="SM00487">
    <property type="entry name" value="DEXDc"/>
    <property type="match status" value="1"/>
</dbReference>
<comment type="caution">
    <text evidence="12">The sequence shown here is derived from an EMBL/GenBank/DDBJ whole genome shotgun (WGS) entry which is preliminary data.</text>
</comment>
<gene>
    <name evidence="12" type="ORF">GpartN1_g2527.t1</name>
</gene>
<keyword evidence="5" id="KW-0347">Helicase</keyword>
<dbReference type="PANTHER" id="PTHR45797">
    <property type="entry name" value="RAD54-LIKE"/>
    <property type="match status" value="1"/>
</dbReference>
<evidence type="ECO:0000256" key="9">
    <source>
        <dbReference type="SAM" id="MobiDB-lite"/>
    </source>
</evidence>
<comment type="subcellular location">
    <subcellularLocation>
        <location evidence="1">Nucleus</location>
    </subcellularLocation>
</comment>
<dbReference type="InterPro" id="IPR014001">
    <property type="entry name" value="Helicase_ATP-bd"/>
</dbReference>
<dbReference type="PANTHER" id="PTHR45797:SF1">
    <property type="entry name" value="HELICASE ARIP4"/>
    <property type="match status" value="1"/>
</dbReference>
<keyword evidence="4" id="KW-0378">Hydrolase</keyword>
<feature type="compositionally biased region" description="Polar residues" evidence="9">
    <location>
        <begin position="78"/>
        <end position="90"/>
    </location>
</feature>
<dbReference type="GO" id="GO:0016887">
    <property type="term" value="F:ATP hydrolysis activity"/>
    <property type="evidence" value="ECO:0007669"/>
    <property type="project" value="InterPro"/>
</dbReference>
<evidence type="ECO:0000256" key="1">
    <source>
        <dbReference type="ARBA" id="ARBA00004123"/>
    </source>
</evidence>
<feature type="domain" description="Helicase C-terminal" evidence="11">
    <location>
        <begin position="560"/>
        <end position="727"/>
    </location>
</feature>
<evidence type="ECO:0000256" key="2">
    <source>
        <dbReference type="ARBA" id="ARBA00007025"/>
    </source>
</evidence>
<evidence type="ECO:0000259" key="11">
    <source>
        <dbReference type="PROSITE" id="PS51194"/>
    </source>
</evidence>
<protein>
    <submittedName>
        <fullName evidence="12">Uncharacterized protein</fullName>
    </submittedName>
</protein>
<feature type="region of interest" description="Disordered" evidence="9">
    <location>
        <begin position="78"/>
        <end position="97"/>
    </location>
</feature>
<evidence type="ECO:0000259" key="10">
    <source>
        <dbReference type="PROSITE" id="PS51192"/>
    </source>
</evidence>
<keyword evidence="13" id="KW-1185">Reference proteome</keyword>
<feature type="domain" description="Helicase ATP-binding" evidence="10">
    <location>
        <begin position="190"/>
        <end position="368"/>
    </location>
</feature>
<dbReference type="SUPFAM" id="SSF52540">
    <property type="entry name" value="P-loop containing nucleoside triphosphate hydrolases"/>
    <property type="match status" value="2"/>
</dbReference>
<dbReference type="OrthoDB" id="4283at2759"/>
<dbReference type="Pfam" id="PF00271">
    <property type="entry name" value="Helicase_C"/>
    <property type="match status" value="1"/>
</dbReference>
<dbReference type="InterPro" id="IPR044574">
    <property type="entry name" value="ARIP4-like"/>
</dbReference>
<dbReference type="GO" id="GO:0005524">
    <property type="term" value="F:ATP binding"/>
    <property type="evidence" value="ECO:0007669"/>
    <property type="project" value="UniProtKB-KW"/>
</dbReference>
<dbReference type="AlphaFoldDB" id="A0A9C7UPM2"/>
<evidence type="ECO:0000256" key="5">
    <source>
        <dbReference type="ARBA" id="ARBA00022806"/>
    </source>
</evidence>
<keyword evidence="3" id="KW-0547">Nucleotide-binding</keyword>
<evidence type="ECO:0000256" key="8">
    <source>
        <dbReference type="ARBA" id="ARBA00023242"/>
    </source>
</evidence>
<dbReference type="InterPro" id="IPR027417">
    <property type="entry name" value="P-loop_NTPase"/>
</dbReference>
<keyword evidence="7" id="KW-0238">DNA-binding</keyword>
<dbReference type="InterPro" id="IPR001650">
    <property type="entry name" value="Helicase_C-like"/>
</dbReference>
<dbReference type="PROSITE" id="PS51194">
    <property type="entry name" value="HELICASE_CTER"/>
    <property type="match status" value="1"/>
</dbReference>
<evidence type="ECO:0000313" key="12">
    <source>
        <dbReference type="EMBL" id="GJQ10736.1"/>
    </source>
</evidence>
<dbReference type="Gene3D" id="3.40.50.10810">
    <property type="entry name" value="Tandem AAA-ATPase domain"/>
    <property type="match status" value="1"/>
</dbReference>
<evidence type="ECO:0000256" key="4">
    <source>
        <dbReference type="ARBA" id="ARBA00022801"/>
    </source>
</evidence>
<dbReference type="CDD" id="cd18793">
    <property type="entry name" value="SF2_C_SNF"/>
    <property type="match status" value="1"/>
</dbReference>
<keyword evidence="8" id="KW-0539">Nucleus</keyword>
<dbReference type="SMART" id="SM00490">
    <property type="entry name" value="HELICc"/>
    <property type="match status" value="1"/>
</dbReference>
<dbReference type="GO" id="GO:0005634">
    <property type="term" value="C:nucleus"/>
    <property type="evidence" value="ECO:0007669"/>
    <property type="project" value="UniProtKB-SubCell"/>
</dbReference>
<name>A0A9C7UPM2_9RHOD</name>
<dbReference type="PROSITE" id="PS51192">
    <property type="entry name" value="HELICASE_ATP_BIND_1"/>
    <property type="match status" value="1"/>
</dbReference>
<evidence type="ECO:0000256" key="3">
    <source>
        <dbReference type="ARBA" id="ARBA00022741"/>
    </source>
</evidence>
<dbReference type="GO" id="GO:0004386">
    <property type="term" value="F:helicase activity"/>
    <property type="evidence" value="ECO:0007669"/>
    <property type="project" value="UniProtKB-KW"/>
</dbReference>
<dbReference type="Proteomes" id="UP001061958">
    <property type="component" value="Unassembled WGS sequence"/>
</dbReference>